<evidence type="ECO:0000259" key="2">
    <source>
        <dbReference type="Pfam" id="PF00465"/>
    </source>
</evidence>
<dbReference type="InterPro" id="IPR044731">
    <property type="entry name" value="BDH-like"/>
</dbReference>
<dbReference type="InterPro" id="IPR018211">
    <property type="entry name" value="ADH_Fe_CS"/>
</dbReference>
<dbReference type="GO" id="GO:0004022">
    <property type="term" value="F:alcohol dehydrogenase (NAD+) activity"/>
    <property type="evidence" value="ECO:0007669"/>
    <property type="project" value="UniProtKB-EC"/>
</dbReference>
<evidence type="ECO:0000256" key="1">
    <source>
        <dbReference type="ARBA" id="ARBA00023002"/>
    </source>
</evidence>
<name>A0ABT7SWX7_9ALTE</name>
<gene>
    <name evidence="4" type="ORF">QTP81_05550</name>
</gene>
<dbReference type="Pfam" id="PF00465">
    <property type="entry name" value="Fe-ADH"/>
    <property type="match status" value="1"/>
</dbReference>
<keyword evidence="5" id="KW-1185">Reference proteome</keyword>
<dbReference type="PANTHER" id="PTHR43633:SF1">
    <property type="entry name" value="ALCOHOL DEHYDROGENASE YQHD"/>
    <property type="match status" value="1"/>
</dbReference>
<proteinExistence type="predicted"/>
<evidence type="ECO:0000259" key="3">
    <source>
        <dbReference type="Pfam" id="PF25137"/>
    </source>
</evidence>
<protein>
    <submittedName>
        <fullName evidence="4">Iron-containing alcohol dehydrogenase</fullName>
        <ecNumber evidence="4">1.1.1.1</ecNumber>
    </submittedName>
</protein>
<dbReference type="RefSeq" id="WP_289364274.1">
    <property type="nucleotide sequence ID" value="NZ_JAUCBP010000006.1"/>
</dbReference>
<dbReference type="SUPFAM" id="SSF56796">
    <property type="entry name" value="Dehydroquinate synthase-like"/>
    <property type="match status" value="1"/>
</dbReference>
<feature type="domain" description="Alcohol dehydrogenase iron-type/glycerol dehydrogenase GldA" evidence="2">
    <location>
        <begin position="9"/>
        <end position="173"/>
    </location>
</feature>
<sequence length="382" mass="41628">MRNFSFHNPTMVQFGKGSISKLTKMLSPKDKILMLYGGGSIKQNGVYQQVLDATADLDIVEFGGIEANPEYSTLMRAVELAREEKISFILAVGGGSVIDGSKFVAAAIPFEGDAWNILNGSTVKTAVPLGCILTLPATGSETNTAAVVNRSEQKLKKAFASPKVQPQFAILDPEVTYSLPTRQLINGVIDPFVHVIEQYLTYPIGASVQDRFAESILINLIEIGKDAIADVDYDKRANLMWNATQALNGLIGAGVPQDWSTHMIGHELTAAYGLDHAATLAIVLPRLMDAKRKNKHAKLLQYAERVWNIDTSDESAAIDQVISKTEDFFRDLGMRTKLSEYDIGEEAADVVKQGLITNGYLKLGEHQDITPDDAARIITASV</sequence>
<dbReference type="Proteomes" id="UP001234343">
    <property type="component" value="Unassembled WGS sequence"/>
</dbReference>
<dbReference type="InterPro" id="IPR056798">
    <property type="entry name" value="ADH_Fe_C"/>
</dbReference>
<dbReference type="PANTHER" id="PTHR43633">
    <property type="entry name" value="ALCOHOL DEHYDROGENASE YQHD"/>
    <property type="match status" value="1"/>
</dbReference>
<comment type="caution">
    <text evidence="4">The sequence shown here is derived from an EMBL/GenBank/DDBJ whole genome shotgun (WGS) entry which is preliminary data.</text>
</comment>
<reference evidence="4 5" key="1">
    <citation type="submission" date="2023-06" db="EMBL/GenBank/DDBJ databases">
        <title>Alteromonas sp. ASW11-36 isolated from intertidal sand.</title>
        <authorList>
            <person name="Li Y."/>
        </authorList>
    </citation>
    <scope>NUCLEOTIDE SEQUENCE [LARGE SCALE GENOMIC DNA]</scope>
    <source>
        <strain evidence="4 5">ASW11-36</strain>
    </source>
</reference>
<dbReference type="EMBL" id="JAUCBP010000006">
    <property type="protein sequence ID" value="MDM7860057.1"/>
    <property type="molecule type" value="Genomic_DNA"/>
</dbReference>
<dbReference type="Gene3D" id="1.20.1090.10">
    <property type="entry name" value="Dehydroquinate synthase-like - alpha domain"/>
    <property type="match status" value="1"/>
</dbReference>
<dbReference type="InterPro" id="IPR001670">
    <property type="entry name" value="ADH_Fe/GldA"/>
</dbReference>
<dbReference type="Gene3D" id="3.40.50.1970">
    <property type="match status" value="1"/>
</dbReference>
<organism evidence="4 5">
    <name type="scientific">Alteromonas arenosi</name>
    <dbReference type="NCBI Taxonomy" id="3055817"/>
    <lineage>
        <taxon>Bacteria</taxon>
        <taxon>Pseudomonadati</taxon>
        <taxon>Pseudomonadota</taxon>
        <taxon>Gammaproteobacteria</taxon>
        <taxon>Alteromonadales</taxon>
        <taxon>Alteromonadaceae</taxon>
        <taxon>Alteromonas/Salinimonas group</taxon>
        <taxon>Alteromonas</taxon>
    </lineage>
</organism>
<dbReference type="EC" id="1.1.1.1" evidence="4"/>
<feature type="domain" description="Fe-containing alcohol dehydrogenase-like C-terminal" evidence="3">
    <location>
        <begin position="185"/>
        <end position="378"/>
    </location>
</feature>
<keyword evidence="1 4" id="KW-0560">Oxidoreductase</keyword>
<evidence type="ECO:0000313" key="5">
    <source>
        <dbReference type="Proteomes" id="UP001234343"/>
    </source>
</evidence>
<evidence type="ECO:0000313" key="4">
    <source>
        <dbReference type="EMBL" id="MDM7860057.1"/>
    </source>
</evidence>
<dbReference type="CDD" id="cd08187">
    <property type="entry name" value="BDH"/>
    <property type="match status" value="1"/>
</dbReference>
<accession>A0ABT7SWX7</accession>
<dbReference type="Pfam" id="PF25137">
    <property type="entry name" value="ADH_Fe_C"/>
    <property type="match status" value="1"/>
</dbReference>
<dbReference type="PROSITE" id="PS00060">
    <property type="entry name" value="ADH_IRON_2"/>
    <property type="match status" value="1"/>
</dbReference>